<dbReference type="AlphaFoldDB" id="K3ZCX2"/>
<sequence length="567" mass="58680">MAVAGEDATPEAPFRNVPRRRRSASRPPKEEEELGGNAAPGRGGSSAPPPPGPLSRGDKGPAVAPSAACDKKRPWSDRGGADEHVRRPEKRHRPLRAEDAKNGGGAPPAPSRATDGAVASASSSRERPADWAEKERIRKGKMPASPPRMSAYDDDASVARRPSGPGGGKLLGDAIRSHGGTKNEPPRRPKPKKRKDCGTPFWYGMGRDGQSTSAAGSDADHSFFKMGAVVSDMLRATLASLGVDAAAPERVYGRLLSSCDRNIHQSRLQMSCKSWRADPGEYPLCAFLTEAEKKKAHGEGLKVEAYDRRGEKYEITIRYLESNRSYRLTNKWGHFLKDNGLVVVKGGGSKAGPGPKHVMLDLWLFRPPGGEVGMVILHYFKGDAAHADAALGEEEDRRASRRGNDDSMAAEAEAEASSPLEPDGGAGGSGNDAAMEEDIADGANGKGEDGGGGVKSEAASAPSPSEEPDGGAKAAAGEEQAGPLSSPDADGTKMEEDEAGGAPEETAAQLSPVASGAAKVETGGAPGEADGTKTAEKEASAGMTEAAAGQSSASGTGGAAKAVDKEP</sequence>
<feature type="compositionally biased region" description="Basic and acidic residues" evidence="6">
    <location>
        <begin position="530"/>
        <end position="539"/>
    </location>
</feature>
<reference evidence="8" key="1">
    <citation type="journal article" date="2012" name="Nat. Biotechnol.">
        <title>Reference genome sequence of the model plant Setaria.</title>
        <authorList>
            <person name="Bennetzen J.L."/>
            <person name="Schmutz J."/>
            <person name="Wang H."/>
            <person name="Percifield R."/>
            <person name="Hawkins J."/>
            <person name="Pontaroli A.C."/>
            <person name="Estep M."/>
            <person name="Feng L."/>
            <person name="Vaughn J.N."/>
            <person name="Grimwood J."/>
            <person name="Jenkins J."/>
            <person name="Barry K."/>
            <person name="Lindquist E."/>
            <person name="Hellsten U."/>
            <person name="Deshpande S."/>
            <person name="Wang X."/>
            <person name="Wu X."/>
            <person name="Mitros T."/>
            <person name="Triplett J."/>
            <person name="Yang X."/>
            <person name="Ye C.Y."/>
            <person name="Mauro-Herrera M."/>
            <person name="Wang L."/>
            <person name="Li P."/>
            <person name="Sharma M."/>
            <person name="Sharma R."/>
            <person name="Ronald P.C."/>
            <person name="Panaud O."/>
            <person name="Kellogg E.A."/>
            <person name="Brutnell T.P."/>
            <person name="Doust A.N."/>
            <person name="Tuskan G.A."/>
            <person name="Rokhsar D."/>
            <person name="Devos K.M."/>
        </authorList>
    </citation>
    <scope>NUCLEOTIDE SEQUENCE [LARGE SCALE GENOMIC DNA]</scope>
    <source>
        <strain evidence="8">cv. Yugu1</strain>
    </source>
</reference>
<evidence type="ECO:0000256" key="2">
    <source>
        <dbReference type="ARBA" id="ARBA00023015"/>
    </source>
</evidence>
<keyword evidence="5" id="KW-0539">Nucleus</keyword>
<keyword evidence="4" id="KW-0804">Transcription</keyword>
<keyword evidence="8" id="KW-1185">Reference proteome</keyword>
<comment type="subcellular location">
    <subcellularLocation>
        <location evidence="1">Nucleus</location>
    </subcellularLocation>
</comment>
<dbReference type="HOGENOM" id="CLU_481126_0_0_1"/>
<dbReference type="EMBL" id="AGNK02001461">
    <property type="status" value="NOT_ANNOTATED_CDS"/>
    <property type="molecule type" value="Genomic_DNA"/>
</dbReference>
<evidence type="ECO:0000256" key="5">
    <source>
        <dbReference type="ARBA" id="ARBA00023242"/>
    </source>
</evidence>
<dbReference type="SUPFAM" id="SSF101936">
    <property type="entry name" value="DNA-binding pseudobarrel domain"/>
    <property type="match status" value="1"/>
</dbReference>
<feature type="compositionally biased region" description="Basic and acidic residues" evidence="6">
    <location>
        <begin position="395"/>
        <end position="405"/>
    </location>
</feature>
<dbReference type="Proteomes" id="UP000004995">
    <property type="component" value="Unassembled WGS sequence"/>
</dbReference>
<evidence type="ECO:0000256" key="1">
    <source>
        <dbReference type="ARBA" id="ARBA00004123"/>
    </source>
</evidence>
<dbReference type="Gene3D" id="2.40.330.10">
    <property type="entry name" value="DNA-binding pseudobarrel domain"/>
    <property type="match status" value="1"/>
</dbReference>
<protein>
    <submittedName>
        <fullName evidence="7">Uncharacterized protein</fullName>
    </submittedName>
</protein>
<feature type="compositionally biased region" description="Basic and acidic residues" evidence="6">
    <location>
        <begin position="124"/>
        <end position="136"/>
    </location>
</feature>
<dbReference type="InParanoid" id="K3ZCX2"/>
<feature type="region of interest" description="Disordered" evidence="6">
    <location>
        <begin position="391"/>
        <end position="567"/>
    </location>
</feature>
<reference evidence="7" key="2">
    <citation type="submission" date="2018-08" db="UniProtKB">
        <authorList>
            <consortium name="EnsemblPlants"/>
        </authorList>
    </citation>
    <scope>IDENTIFICATION</scope>
    <source>
        <strain evidence="7">Yugu1</strain>
    </source>
</reference>
<evidence type="ECO:0000313" key="8">
    <source>
        <dbReference type="Proteomes" id="UP000004995"/>
    </source>
</evidence>
<dbReference type="Gramene" id="KQL13575">
    <property type="protein sequence ID" value="KQL13575"/>
    <property type="gene ID" value="SETIT_024402mg"/>
</dbReference>
<dbReference type="GO" id="GO:0005634">
    <property type="term" value="C:nucleus"/>
    <property type="evidence" value="ECO:0007669"/>
    <property type="project" value="UniProtKB-SubCell"/>
</dbReference>
<feature type="compositionally biased region" description="Basic and acidic residues" evidence="6">
    <location>
        <begin position="69"/>
        <end position="86"/>
    </location>
</feature>
<keyword evidence="3" id="KW-0238">DNA-binding</keyword>
<evidence type="ECO:0000256" key="4">
    <source>
        <dbReference type="ARBA" id="ARBA00023163"/>
    </source>
</evidence>
<organism evidence="7 8">
    <name type="scientific">Setaria italica</name>
    <name type="common">Foxtail millet</name>
    <name type="synonym">Panicum italicum</name>
    <dbReference type="NCBI Taxonomy" id="4555"/>
    <lineage>
        <taxon>Eukaryota</taxon>
        <taxon>Viridiplantae</taxon>
        <taxon>Streptophyta</taxon>
        <taxon>Embryophyta</taxon>
        <taxon>Tracheophyta</taxon>
        <taxon>Spermatophyta</taxon>
        <taxon>Magnoliopsida</taxon>
        <taxon>Liliopsida</taxon>
        <taxon>Poales</taxon>
        <taxon>Poaceae</taxon>
        <taxon>PACMAD clade</taxon>
        <taxon>Panicoideae</taxon>
        <taxon>Panicodae</taxon>
        <taxon>Paniceae</taxon>
        <taxon>Cenchrinae</taxon>
        <taxon>Setaria</taxon>
    </lineage>
</organism>
<dbReference type="EnsemblPlants" id="KQL13575">
    <property type="protein sequence ID" value="KQL13575"/>
    <property type="gene ID" value="SETIT_024402mg"/>
</dbReference>
<dbReference type="GO" id="GO:0003677">
    <property type="term" value="F:DNA binding"/>
    <property type="evidence" value="ECO:0007669"/>
    <property type="project" value="UniProtKB-KW"/>
</dbReference>
<dbReference type="eggNOG" id="ENOG502R3G0">
    <property type="taxonomic scope" value="Eukaryota"/>
</dbReference>
<accession>K3ZCX2</accession>
<name>K3ZCX2_SETIT</name>
<feature type="region of interest" description="Disordered" evidence="6">
    <location>
        <begin position="1"/>
        <end position="217"/>
    </location>
</feature>
<proteinExistence type="predicted"/>
<dbReference type="FunCoup" id="K3ZCX2">
    <property type="interactions" value="304"/>
</dbReference>
<evidence type="ECO:0000256" key="6">
    <source>
        <dbReference type="SAM" id="MobiDB-lite"/>
    </source>
</evidence>
<keyword evidence="2" id="KW-0805">Transcription regulation</keyword>
<dbReference type="PANTHER" id="PTHR34397">
    <property type="entry name" value="OS05G0237600 PROTEIN"/>
    <property type="match status" value="1"/>
</dbReference>
<dbReference type="PANTHER" id="PTHR34397:SF22">
    <property type="entry name" value="OS05G0237600 PROTEIN"/>
    <property type="match status" value="1"/>
</dbReference>
<evidence type="ECO:0000256" key="3">
    <source>
        <dbReference type="ARBA" id="ARBA00023125"/>
    </source>
</evidence>
<dbReference type="InterPro" id="IPR015300">
    <property type="entry name" value="DNA-bd_pseudobarrel_sf"/>
</dbReference>
<evidence type="ECO:0000313" key="7">
    <source>
        <dbReference type="EnsemblPlants" id="KQL13575"/>
    </source>
</evidence>
<feature type="compositionally biased region" description="Low complexity" evidence="6">
    <location>
        <begin position="471"/>
        <end position="482"/>
    </location>
</feature>